<name>A0AAU9JAF2_9CILI</name>
<keyword evidence="4" id="KW-1185">Reference proteome</keyword>
<gene>
    <name evidence="3" type="ORF">BSTOLATCC_MIC27514</name>
</gene>
<accession>A0AAU9JAF2</accession>
<protein>
    <submittedName>
        <fullName evidence="3">Uncharacterized protein</fullName>
    </submittedName>
</protein>
<dbReference type="InterPro" id="IPR016024">
    <property type="entry name" value="ARM-type_fold"/>
</dbReference>
<dbReference type="Pfam" id="PF04499">
    <property type="entry name" value="SAPS"/>
    <property type="match status" value="1"/>
</dbReference>
<keyword evidence="2" id="KW-0131">Cell cycle</keyword>
<proteinExistence type="inferred from homology"/>
<comment type="caution">
    <text evidence="3">The sequence shown here is derived from an EMBL/GenBank/DDBJ whole genome shotgun (WGS) entry which is preliminary data.</text>
</comment>
<dbReference type="PANTHER" id="PTHR12634">
    <property type="entry name" value="SIT4 YEAST -ASSOCIATING PROTEIN-RELATED"/>
    <property type="match status" value="1"/>
</dbReference>
<comment type="similarity">
    <text evidence="1">Belongs to the SAPS family.</text>
</comment>
<dbReference type="GO" id="GO:0019888">
    <property type="term" value="F:protein phosphatase regulator activity"/>
    <property type="evidence" value="ECO:0007669"/>
    <property type="project" value="TreeGrafter"/>
</dbReference>
<dbReference type="AlphaFoldDB" id="A0AAU9JAF2"/>
<organism evidence="3 4">
    <name type="scientific">Blepharisma stoltei</name>
    <dbReference type="NCBI Taxonomy" id="1481888"/>
    <lineage>
        <taxon>Eukaryota</taxon>
        <taxon>Sar</taxon>
        <taxon>Alveolata</taxon>
        <taxon>Ciliophora</taxon>
        <taxon>Postciliodesmatophora</taxon>
        <taxon>Heterotrichea</taxon>
        <taxon>Heterotrichida</taxon>
        <taxon>Blepharismidae</taxon>
        <taxon>Blepharisma</taxon>
    </lineage>
</organism>
<evidence type="ECO:0000256" key="2">
    <source>
        <dbReference type="ARBA" id="ARBA00023306"/>
    </source>
</evidence>
<sequence>MKVMMNLGLLLNSLRAKQNSHEIEALLQKEDLTLEELLDFEDELIYETRNKNSHLLEFLIPNQVEKMIQYITIDPTDLSNSKACYKYPFVVNELFSLECVEILDAFFNEPKFLEQIFNFLETPSLNLLLAGYFSRVIQCLLSRNSYELLSFLYEGHQHGKKLLNHLYSKSICELVEKILCCEDHGNPAYKNELLSTIDQILNIISPSSLPETSTNASILLKNLLSSKQMNSNFHEISSYLSNNVQAIRNIFEMLFQDNIIVSRSAAVVIEALVNQITACDDEVEGHTEISPLISYIVLNLDKFKESLSKENGVKVNTTYKTTITSVGENKLKVIEIIISLIKLAHEDLLDSIAESSILESITSLFINHPWNSILHNLYEKLIQCIFSSNHETLRQAIFTKAKVPQTLISLSGKKYEGNFRMGILGYVTRLANLINSNLKDSEDIEGWTDFMKTYISFRNETESKVLGGRSRMMSFDMTEHTHNENEGDAFQDMNFNCEYQLIIQEEDEYKQEASTLPKVEPLHQVNNFSDVNFWKIYTNPDCLEDID</sequence>
<dbReference type="Proteomes" id="UP001162131">
    <property type="component" value="Unassembled WGS sequence"/>
</dbReference>
<dbReference type="SUPFAM" id="SSF48371">
    <property type="entry name" value="ARM repeat"/>
    <property type="match status" value="1"/>
</dbReference>
<dbReference type="InterPro" id="IPR007587">
    <property type="entry name" value="SAPS"/>
</dbReference>
<dbReference type="GO" id="GO:0019903">
    <property type="term" value="F:protein phosphatase binding"/>
    <property type="evidence" value="ECO:0007669"/>
    <property type="project" value="InterPro"/>
</dbReference>
<evidence type="ECO:0000313" key="3">
    <source>
        <dbReference type="EMBL" id="CAG9320938.1"/>
    </source>
</evidence>
<evidence type="ECO:0000256" key="1">
    <source>
        <dbReference type="ARBA" id="ARBA00006180"/>
    </source>
</evidence>
<dbReference type="EMBL" id="CAJZBQ010000027">
    <property type="protein sequence ID" value="CAG9320938.1"/>
    <property type="molecule type" value="Genomic_DNA"/>
</dbReference>
<dbReference type="PANTHER" id="PTHR12634:SF8">
    <property type="entry name" value="FIERY MOUNTAIN, ISOFORM D"/>
    <property type="match status" value="1"/>
</dbReference>
<evidence type="ECO:0000313" key="4">
    <source>
        <dbReference type="Proteomes" id="UP001162131"/>
    </source>
</evidence>
<reference evidence="3" key="1">
    <citation type="submission" date="2021-09" db="EMBL/GenBank/DDBJ databases">
        <authorList>
            <consortium name="AG Swart"/>
            <person name="Singh M."/>
            <person name="Singh A."/>
            <person name="Seah K."/>
            <person name="Emmerich C."/>
        </authorList>
    </citation>
    <scope>NUCLEOTIDE SEQUENCE</scope>
    <source>
        <strain evidence="3">ATCC30299</strain>
    </source>
</reference>